<evidence type="ECO:0000256" key="9">
    <source>
        <dbReference type="ARBA" id="ARBA00022833"/>
    </source>
</evidence>
<organism evidence="14 15">
    <name type="scientific">Herbaspirillum robiniae</name>
    <dbReference type="NCBI Taxonomy" id="2014887"/>
    <lineage>
        <taxon>Bacteria</taxon>
        <taxon>Pseudomonadati</taxon>
        <taxon>Pseudomonadota</taxon>
        <taxon>Betaproteobacteria</taxon>
        <taxon>Burkholderiales</taxon>
        <taxon>Oxalobacteraceae</taxon>
        <taxon>Herbaspirillum</taxon>
    </lineage>
</organism>
<dbReference type="GO" id="GO:0046872">
    <property type="term" value="F:metal ion binding"/>
    <property type="evidence" value="ECO:0007669"/>
    <property type="project" value="UniProtKB-KW"/>
</dbReference>
<keyword evidence="9" id="KW-0862">Zinc</keyword>
<dbReference type="SUPFAM" id="SSF55846">
    <property type="entry name" value="N-acetylmuramoyl-L-alanine amidase-like"/>
    <property type="match status" value="1"/>
</dbReference>
<evidence type="ECO:0000256" key="8">
    <source>
        <dbReference type="ARBA" id="ARBA00022801"/>
    </source>
</evidence>
<dbReference type="RefSeq" id="WP_088752598.1">
    <property type="nucleotide sequence ID" value="NZ_NJGU01000015.1"/>
</dbReference>
<dbReference type="InterPro" id="IPR002502">
    <property type="entry name" value="Amidase_domain"/>
</dbReference>
<dbReference type="CDD" id="cd06583">
    <property type="entry name" value="PGRP"/>
    <property type="match status" value="1"/>
</dbReference>
<reference evidence="14 15" key="1">
    <citation type="submission" date="2017-06" db="EMBL/GenBank/DDBJ databases">
        <title>Herbaspirillum phytohormonus sp. nov., isolated from the root nodule of Robinia pseudoacacia in lead-zinc mine.</title>
        <authorList>
            <person name="Fan M."/>
            <person name="Lin Y."/>
        </authorList>
    </citation>
    <scope>NUCLEOTIDE SEQUENCE [LARGE SCALE GENOMIC DNA]</scope>
    <source>
        <strain evidence="14 15">HZ10</strain>
    </source>
</reference>
<dbReference type="GO" id="GO:0009254">
    <property type="term" value="P:peptidoglycan turnover"/>
    <property type="evidence" value="ECO:0007669"/>
    <property type="project" value="TreeGrafter"/>
</dbReference>
<evidence type="ECO:0000256" key="3">
    <source>
        <dbReference type="ARBA" id="ARBA00004496"/>
    </source>
</evidence>
<gene>
    <name evidence="14" type="ORF">CEJ42_22380</name>
</gene>
<dbReference type="PANTHER" id="PTHR30417:SF4">
    <property type="entry name" value="1,6-ANHYDRO-N-ACETYLMURAMYL-L-ALANINE AMIDASE AMPD"/>
    <property type="match status" value="1"/>
</dbReference>
<feature type="domain" description="N-acetylmuramoyl-L-alanine amidase" evidence="13">
    <location>
        <begin position="27"/>
        <end position="175"/>
    </location>
</feature>
<evidence type="ECO:0000256" key="2">
    <source>
        <dbReference type="ARBA" id="ARBA00001947"/>
    </source>
</evidence>
<dbReference type="GO" id="GO:0008745">
    <property type="term" value="F:N-acetylmuramoyl-L-alanine amidase activity"/>
    <property type="evidence" value="ECO:0007669"/>
    <property type="project" value="UniProtKB-EC"/>
</dbReference>
<comment type="catalytic activity">
    <reaction evidence="1">
        <text>Hydrolyzes the link between N-acetylmuramoyl residues and L-amino acid residues in certain cell-wall glycopeptides.</text>
        <dbReference type="EC" id="3.5.1.28"/>
    </reaction>
</comment>
<comment type="cofactor">
    <cofactor evidence="2">
        <name>Zn(2+)</name>
        <dbReference type="ChEBI" id="CHEBI:29105"/>
    </cofactor>
</comment>
<keyword evidence="6" id="KW-0963">Cytoplasm</keyword>
<dbReference type="PANTHER" id="PTHR30417">
    <property type="entry name" value="N-ACETYLMURAMOYL-L-ALANINE AMIDASE AMID"/>
    <property type="match status" value="1"/>
</dbReference>
<evidence type="ECO:0000256" key="6">
    <source>
        <dbReference type="ARBA" id="ARBA00022490"/>
    </source>
</evidence>
<evidence type="ECO:0000256" key="11">
    <source>
        <dbReference type="ARBA" id="ARBA00039257"/>
    </source>
</evidence>
<dbReference type="GO" id="GO:0005737">
    <property type="term" value="C:cytoplasm"/>
    <property type="evidence" value="ECO:0007669"/>
    <property type="project" value="UniProtKB-SubCell"/>
</dbReference>
<dbReference type="InterPro" id="IPR036505">
    <property type="entry name" value="Amidase/PGRP_sf"/>
</dbReference>
<name>A0A246WKX0_9BURK</name>
<dbReference type="GO" id="GO:0009253">
    <property type="term" value="P:peptidoglycan catabolic process"/>
    <property type="evidence" value="ECO:0007669"/>
    <property type="project" value="InterPro"/>
</dbReference>
<dbReference type="Gene3D" id="3.40.80.10">
    <property type="entry name" value="Peptidoglycan recognition protein-like"/>
    <property type="match status" value="1"/>
</dbReference>
<dbReference type="Proteomes" id="UP000197596">
    <property type="component" value="Unassembled WGS sequence"/>
</dbReference>
<comment type="subcellular location">
    <subcellularLocation>
        <location evidence="3">Cytoplasm</location>
    </subcellularLocation>
</comment>
<dbReference type="SMART" id="SM00644">
    <property type="entry name" value="Ami_2"/>
    <property type="match status" value="1"/>
</dbReference>
<comment type="similarity">
    <text evidence="4">Belongs to the N-acetylmuramoyl-L-alanine amidase 2 family.</text>
</comment>
<dbReference type="InterPro" id="IPR051206">
    <property type="entry name" value="NAMLAA_amidase_2"/>
</dbReference>
<evidence type="ECO:0000256" key="1">
    <source>
        <dbReference type="ARBA" id="ARBA00001561"/>
    </source>
</evidence>
<accession>A0A246WKX0</accession>
<evidence type="ECO:0000256" key="4">
    <source>
        <dbReference type="ARBA" id="ARBA00007553"/>
    </source>
</evidence>
<proteinExistence type="inferred from homology"/>
<dbReference type="AlphaFoldDB" id="A0A246WKX0"/>
<protein>
    <recommendedName>
        <fullName evidence="11">1,6-anhydro-N-acetylmuramyl-L-alanine amidase AmpD</fullName>
        <ecNumber evidence="5">3.5.1.28</ecNumber>
    </recommendedName>
    <alternativeName>
        <fullName evidence="12">N-acetylmuramoyl-L-alanine amidase</fullName>
    </alternativeName>
</protein>
<comment type="caution">
    <text evidence="14">The sequence shown here is derived from an EMBL/GenBank/DDBJ whole genome shotgun (WGS) entry which is preliminary data.</text>
</comment>
<dbReference type="EC" id="3.5.1.28" evidence="5"/>
<evidence type="ECO:0000313" key="14">
    <source>
        <dbReference type="EMBL" id="OWY26883.1"/>
    </source>
</evidence>
<evidence type="ECO:0000259" key="13">
    <source>
        <dbReference type="SMART" id="SM00644"/>
    </source>
</evidence>
<dbReference type="EMBL" id="NJGU01000015">
    <property type="protein sequence ID" value="OWY26883.1"/>
    <property type="molecule type" value="Genomic_DNA"/>
</dbReference>
<evidence type="ECO:0000256" key="7">
    <source>
        <dbReference type="ARBA" id="ARBA00022723"/>
    </source>
</evidence>
<evidence type="ECO:0000313" key="15">
    <source>
        <dbReference type="Proteomes" id="UP000197596"/>
    </source>
</evidence>
<dbReference type="GO" id="GO:0071555">
    <property type="term" value="P:cell wall organization"/>
    <property type="evidence" value="ECO:0007669"/>
    <property type="project" value="UniProtKB-KW"/>
</dbReference>
<keyword evidence="7" id="KW-0479">Metal-binding</keyword>
<evidence type="ECO:0000256" key="5">
    <source>
        <dbReference type="ARBA" id="ARBA00011901"/>
    </source>
</evidence>
<evidence type="ECO:0000256" key="12">
    <source>
        <dbReference type="ARBA" id="ARBA00042615"/>
    </source>
</evidence>
<evidence type="ECO:0000256" key="10">
    <source>
        <dbReference type="ARBA" id="ARBA00023316"/>
    </source>
</evidence>
<dbReference type="NCBIfam" id="NF008758">
    <property type="entry name" value="PRK11789.1"/>
    <property type="match status" value="1"/>
</dbReference>
<dbReference type="Pfam" id="PF01510">
    <property type="entry name" value="Amidase_2"/>
    <property type="match status" value="1"/>
</dbReference>
<keyword evidence="10" id="KW-0961">Cell wall biogenesis/degradation</keyword>
<sequence>MTDSATDAGAWFIDGEGWCSAARREPSPNCDERPDGCITDLLVIHNISLPPGVFGGPYVADLFCNRLDYDAHPYFDQLRPLRVSAHFLIRRDGEVVQFVSANRRAWHAGVSVFDGRERCNDFSIGIEVEGSDFEPFSQAQYPALAGLTAALAQRYALADVAGHEHIAPVRKTDPGPFFDWGRYREELAKIINGAQLRFPSGLPESQAGLG</sequence>
<keyword evidence="8" id="KW-0378">Hydrolase</keyword>